<gene>
    <name evidence="5" type="primary">rpl14</name>
    <name evidence="5" type="ORF">PsulMt_p020</name>
</gene>
<dbReference type="SUPFAM" id="SSF50193">
    <property type="entry name" value="Ribosomal protein L14"/>
    <property type="match status" value="1"/>
</dbReference>
<sequence length="117" mass="13006">MIQQKTLLKIADNSGAKIAECIKVYKEKKLGSTILVAIKERKSKSKLKKGGIHKAIIIRLKKENIRKNSHLLAFDENAAVLLNLKGDIQGTRLIGPVTNEIRKQNLIKILSLAAQIL</sequence>
<dbReference type="RefSeq" id="YP_009476703.1">
    <property type="nucleotide sequence ID" value="NC_037453.1"/>
</dbReference>
<dbReference type="HAMAP" id="MF_01367">
    <property type="entry name" value="Ribosomal_uL14"/>
    <property type="match status" value="1"/>
</dbReference>
<dbReference type="PANTHER" id="PTHR11761:SF3">
    <property type="entry name" value="LARGE RIBOSOMAL SUBUNIT PROTEIN UL14M"/>
    <property type="match status" value="1"/>
</dbReference>
<protein>
    <submittedName>
        <fullName evidence="5">Ribosomal protein L14</fullName>
    </submittedName>
</protein>
<dbReference type="PANTHER" id="PTHR11761">
    <property type="entry name" value="50S/60S RIBOSOMAL PROTEIN L14/L23"/>
    <property type="match status" value="1"/>
</dbReference>
<dbReference type="GeneID" id="36493150"/>
<dbReference type="EMBL" id="MG680945">
    <property type="protein sequence ID" value="AVM81196.1"/>
    <property type="molecule type" value="Genomic_DNA"/>
</dbReference>
<dbReference type="Gene3D" id="2.40.150.20">
    <property type="entry name" value="Ribosomal protein L14"/>
    <property type="match status" value="1"/>
</dbReference>
<dbReference type="SMART" id="SM01374">
    <property type="entry name" value="Ribosomal_L14"/>
    <property type="match status" value="1"/>
</dbReference>
<comment type="similarity">
    <text evidence="1 4">Belongs to the universal ribosomal protein uL14 family.</text>
</comment>
<evidence type="ECO:0000256" key="3">
    <source>
        <dbReference type="ARBA" id="ARBA00023274"/>
    </source>
</evidence>
<dbReference type="GO" id="GO:0003735">
    <property type="term" value="F:structural constituent of ribosome"/>
    <property type="evidence" value="ECO:0007669"/>
    <property type="project" value="InterPro"/>
</dbReference>
<evidence type="ECO:0000256" key="1">
    <source>
        <dbReference type="ARBA" id="ARBA00010745"/>
    </source>
</evidence>
<keyword evidence="2 4" id="KW-0689">Ribosomal protein</keyword>
<dbReference type="AlphaFoldDB" id="A0A2P1G8I7"/>
<dbReference type="InterPro" id="IPR036853">
    <property type="entry name" value="Ribosomal_uL14_sf"/>
</dbReference>
<keyword evidence="5" id="KW-0496">Mitochondrion</keyword>
<dbReference type="CDD" id="cd00337">
    <property type="entry name" value="Ribosomal_uL14"/>
    <property type="match status" value="1"/>
</dbReference>
<accession>A0A2P1G8I7</accession>
<reference evidence="5" key="1">
    <citation type="journal article" date="2018" name="BMC Genomics">
        <title>Comparative mitochondrial genomics of cryptophyte algae: gene shuffling and dynamic mobile genetic elements.</title>
        <authorList>
            <person name="Kim J.I."/>
            <person name="Yoon H.S."/>
            <person name="Yi G."/>
            <person name="Shin W."/>
            <person name="Archibald J.M."/>
        </authorList>
    </citation>
    <scope>NUCLEOTIDE SEQUENCE</scope>
    <source>
        <strain evidence="5">CCMP705</strain>
    </source>
</reference>
<proteinExistence type="inferred from homology"/>
<dbReference type="GO" id="GO:0005762">
    <property type="term" value="C:mitochondrial large ribosomal subunit"/>
    <property type="evidence" value="ECO:0007669"/>
    <property type="project" value="TreeGrafter"/>
</dbReference>
<geneLocation type="mitochondrion" evidence="5"/>
<dbReference type="GO" id="GO:0006412">
    <property type="term" value="P:translation"/>
    <property type="evidence" value="ECO:0007669"/>
    <property type="project" value="InterPro"/>
</dbReference>
<keyword evidence="3 4" id="KW-0687">Ribonucleoprotein</keyword>
<name>A0A2P1G8I7_9CRYP</name>
<dbReference type="InterPro" id="IPR005745">
    <property type="entry name" value="Ribosomal_uL14_bac-type"/>
</dbReference>
<dbReference type="Pfam" id="PF00238">
    <property type="entry name" value="Ribosomal_L14"/>
    <property type="match status" value="1"/>
</dbReference>
<evidence type="ECO:0000256" key="2">
    <source>
        <dbReference type="ARBA" id="ARBA00022980"/>
    </source>
</evidence>
<dbReference type="NCBIfam" id="TIGR01067">
    <property type="entry name" value="rplN_bact"/>
    <property type="match status" value="1"/>
</dbReference>
<dbReference type="InterPro" id="IPR000218">
    <property type="entry name" value="Ribosomal_uL14"/>
</dbReference>
<organism evidence="5">
    <name type="scientific">Proteomonas sulcata</name>
    <dbReference type="NCBI Taxonomy" id="77928"/>
    <lineage>
        <taxon>Eukaryota</taxon>
        <taxon>Cryptophyceae</taxon>
        <taxon>Pyrenomonadales</taxon>
        <taxon>Geminigeraceae</taxon>
        <taxon>Proteomonas</taxon>
    </lineage>
</organism>
<evidence type="ECO:0000256" key="4">
    <source>
        <dbReference type="RuleBase" id="RU003949"/>
    </source>
</evidence>
<evidence type="ECO:0000313" key="5">
    <source>
        <dbReference type="EMBL" id="AVM81196.1"/>
    </source>
</evidence>
<dbReference type="GO" id="GO:0070180">
    <property type="term" value="F:large ribosomal subunit rRNA binding"/>
    <property type="evidence" value="ECO:0007669"/>
    <property type="project" value="TreeGrafter"/>
</dbReference>